<feature type="transmembrane region" description="Helical" evidence="1">
    <location>
        <begin position="292"/>
        <end position="316"/>
    </location>
</feature>
<keyword evidence="3" id="KW-1185">Reference proteome</keyword>
<reference evidence="3" key="1">
    <citation type="submission" date="2011-08" db="EMBL/GenBank/DDBJ databases">
        <authorList>
            <person name="Rombauts S."/>
        </authorList>
    </citation>
    <scope>NUCLEOTIDE SEQUENCE</scope>
    <source>
        <strain evidence="3">London</strain>
    </source>
</reference>
<dbReference type="EnsemblMetazoa" id="tetur19g02640.1">
    <property type="protein sequence ID" value="tetur19g02640.1"/>
    <property type="gene ID" value="tetur19g02640"/>
</dbReference>
<keyword evidence="1" id="KW-0812">Transmembrane</keyword>
<feature type="transmembrane region" description="Helical" evidence="1">
    <location>
        <begin position="107"/>
        <end position="123"/>
    </location>
</feature>
<sequence>MHRLSSKLTIKRLKSVVGLPDDADAAQHVNQLIDTMETTARGLLVTKRGYEQYMRDFCYEGYAWKNNLVRCVIVVTIIRLAVLLVYYDNELVSLVLADPIGEKSVGFILIAFAELILCTLSLLREYALYLEESGAIMQLQILKTIQRNGFNPNLLYLSPTENLKFQRIFIFIATNWTNFIRLSKLIAPIVLITLKMQHPKVFQDKLFAQMTILWTVSEIIVARFVVTGLLNTGGHLIILFPWYVGRISTLIGMCKDLLQSPRIRTKELIEFNRMAIHFLNDFTTNVTSLKLIFFYLFVIISFCADSIIFLAIAAPLPDEMKYLLMSIGLIGLTIIGIVSYSAGGIVDMFNQIHGLLIQIMPRSNSRLESKLKVDEIICRLQWPDTAPKIGDFCIVVRELFVYYILENASTIMLLKCNVRTQ</sequence>
<dbReference type="EMBL" id="CAEY01000424">
    <property type="status" value="NOT_ANNOTATED_CDS"/>
    <property type="molecule type" value="Genomic_DNA"/>
</dbReference>
<accession>T1KSC3</accession>
<evidence type="ECO:0000313" key="3">
    <source>
        <dbReference type="Proteomes" id="UP000015104"/>
    </source>
</evidence>
<proteinExistence type="predicted"/>
<feature type="transmembrane region" description="Helical" evidence="1">
    <location>
        <begin position="322"/>
        <end position="342"/>
    </location>
</feature>
<keyword evidence="1" id="KW-1133">Transmembrane helix</keyword>
<organism evidence="2 3">
    <name type="scientific">Tetranychus urticae</name>
    <name type="common">Two-spotted spider mite</name>
    <dbReference type="NCBI Taxonomy" id="32264"/>
    <lineage>
        <taxon>Eukaryota</taxon>
        <taxon>Metazoa</taxon>
        <taxon>Ecdysozoa</taxon>
        <taxon>Arthropoda</taxon>
        <taxon>Chelicerata</taxon>
        <taxon>Arachnida</taxon>
        <taxon>Acari</taxon>
        <taxon>Acariformes</taxon>
        <taxon>Trombidiformes</taxon>
        <taxon>Prostigmata</taxon>
        <taxon>Eleutherengona</taxon>
        <taxon>Raphignathae</taxon>
        <taxon>Tetranychoidea</taxon>
        <taxon>Tetranychidae</taxon>
        <taxon>Tetranychus</taxon>
    </lineage>
</organism>
<evidence type="ECO:0000313" key="2">
    <source>
        <dbReference type="EnsemblMetazoa" id="tetur19g02640.1"/>
    </source>
</evidence>
<keyword evidence="1" id="KW-0472">Membrane</keyword>
<protein>
    <recommendedName>
        <fullName evidence="4">Gustatory receptor</fullName>
    </recommendedName>
</protein>
<dbReference type="AlphaFoldDB" id="T1KSC3"/>
<dbReference type="Proteomes" id="UP000015104">
    <property type="component" value="Unassembled WGS sequence"/>
</dbReference>
<reference evidence="2" key="2">
    <citation type="submission" date="2015-06" db="UniProtKB">
        <authorList>
            <consortium name="EnsemblMetazoa"/>
        </authorList>
    </citation>
    <scope>IDENTIFICATION</scope>
</reference>
<evidence type="ECO:0008006" key="4">
    <source>
        <dbReference type="Google" id="ProtNLM"/>
    </source>
</evidence>
<dbReference type="HOGENOM" id="CLU_048807_2_0_1"/>
<feature type="transmembrane region" description="Helical" evidence="1">
    <location>
        <begin position="68"/>
        <end position="87"/>
    </location>
</feature>
<name>T1KSC3_TETUR</name>
<evidence type="ECO:0000256" key="1">
    <source>
        <dbReference type="SAM" id="Phobius"/>
    </source>
</evidence>